<dbReference type="PANTHER" id="PTHR33171">
    <property type="entry name" value="LAR_N DOMAIN-CONTAINING PROTEIN"/>
    <property type="match status" value="1"/>
</dbReference>
<dbReference type="InterPro" id="IPR047926">
    <property type="entry name" value="Ni_dep_LarA"/>
</dbReference>
<accession>A0A1I4IJ54</accession>
<evidence type="ECO:0000313" key="3">
    <source>
        <dbReference type="EMBL" id="SFL54117.1"/>
    </source>
</evidence>
<dbReference type="Pfam" id="PF21113">
    <property type="entry name" value="LarA_C"/>
    <property type="match status" value="1"/>
</dbReference>
<feature type="domain" description="Lactate racemase C-terminal" evidence="2">
    <location>
        <begin position="284"/>
        <end position="424"/>
    </location>
</feature>
<protein>
    <submittedName>
        <fullName evidence="3">Nickel-dependent lactate racemase</fullName>
    </submittedName>
</protein>
<dbReference type="Proteomes" id="UP000199520">
    <property type="component" value="Unassembled WGS sequence"/>
</dbReference>
<keyword evidence="4" id="KW-1185">Reference proteome</keyword>
<name>A0A1I4IJ54_9FIRM</name>
<dbReference type="InterPro" id="IPR048520">
    <property type="entry name" value="LarA_C"/>
</dbReference>
<evidence type="ECO:0000259" key="2">
    <source>
        <dbReference type="Pfam" id="PF21113"/>
    </source>
</evidence>
<dbReference type="STRING" id="1123291.SAMN04490355_100875"/>
<dbReference type="InterPro" id="IPR043166">
    <property type="entry name" value="LarA-like_C"/>
</dbReference>
<dbReference type="InterPro" id="IPR018657">
    <property type="entry name" value="LarA-like_N"/>
</dbReference>
<dbReference type="GO" id="GO:0050043">
    <property type="term" value="F:lactate racemase activity"/>
    <property type="evidence" value="ECO:0007669"/>
    <property type="project" value="InterPro"/>
</dbReference>
<dbReference type="Gene3D" id="3.40.50.11440">
    <property type="match status" value="1"/>
</dbReference>
<dbReference type="Pfam" id="PF09861">
    <property type="entry name" value="Lar_N"/>
    <property type="match status" value="1"/>
</dbReference>
<dbReference type="RefSeq" id="WP_090933904.1">
    <property type="nucleotide sequence ID" value="NZ_FOTS01000008.1"/>
</dbReference>
<proteinExistence type="predicted"/>
<evidence type="ECO:0000313" key="4">
    <source>
        <dbReference type="Proteomes" id="UP000199520"/>
    </source>
</evidence>
<gene>
    <name evidence="3" type="ORF">SAMN04490355_100875</name>
</gene>
<dbReference type="Gene3D" id="3.90.226.30">
    <property type="match status" value="1"/>
</dbReference>
<dbReference type="EMBL" id="FOTS01000008">
    <property type="protein sequence ID" value="SFL54117.1"/>
    <property type="molecule type" value="Genomic_DNA"/>
</dbReference>
<sequence length="431" mass="47006">MLKDFSFGFGDSELKVALPEERVVNVVEGKPAKAVLDVEAAVREVLNNPIGTPPLKNVIQQGDKVIIIASDITRQWVRHDLFLPTLLNELNEAGIPDDDISLIVALGAHRHHTHEENVLTFGQEVVKRITILQSHAPETDEFVYVGQTSRGKDVHLNKHVVNADKVILTGGIVHHLMAGFGGGRKAIMPGISSYNTIQENHSLCLHAVVGKGLSPECTVGKLENNPMHADMLEMAELLKPAFLLNAVFTPEGQFASFVAGHWHEAWLQGCKTANEIFGVSISGKTDLVIASAGGFPKDINLYQGSKTIGNSFMAVKSTGVVILVLECRDIMEPPDFSGWFNYDSLYEREVALRKGFTVPGFIALKLGYIAKEVPHIVVSLPQNKEFFEKAGMLTASSLDEAITMAEKIINKTEYTITVMAHGANTVPIVSV</sequence>
<organism evidence="3 4">
    <name type="scientific">Pelosinus propionicus DSM 13327</name>
    <dbReference type="NCBI Taxonomy" id="1123291"/>
    <lineage>
        <taxon>Bacteria</taxon>
        <taxon>Bacillati</taxon>
        <taxon>Bacillota</taxon>
        <taxon>Negativicutes</taxon>
        <taxon>Selenomonadales</taxon>
        <taxon>Sporomusaceae</taxon>
        <taxon>Pelosinus</taxon>
    </lineage>
</organism>
<evidence type="ECO:0000259" key="1">
    <source>
        <dbReference type="Pfam" id="PF09861"/>
    </source>
</evidence>
<dbReference type="PANTHER" id="PTHR33171:SF17">
    <property type="entry name" value="LARA-LIKE N-TERMINAL DOMAIN-CONTAINING PROTEIN"/>
    <property type="match status" value="1"/>
</dbReference>
<dbReference type="NCBIfam" id="NF033504">
    <property type="entry name" value="Ni_dep_LarA"/>
    <property type="match status" value="1"/>
</dbReference>
<dbReference type="AlphaFoldDB" id="A0A1I4IJ54"/>
<dbReference type="InterPro" id="IPR048068">
    <property type="entry name" value="LarA-like"/>
</dbReference>
<feature type="domain" description="LarA-like N-terminal" evidence="1">
    <location>
        <begin position="9"/>
        <end position="205"/>
    </location>
</feature>
<dbReference type="OrthoDB" id="9770545at2"/>
<reference evidence="4" key="1">
    <citation type="submission" date="2016-10" db="EMBL/GenBank/DDBJ databases">
        <authorList>
            <person name="Varghese N."/>
            <person name="Submissions S."/>
        </authorList>
    </citation>
    <scope>NUCLEOTIDE SEQUENCE [LARGE SCALE GENOMIC DNA]</scope>
    <source>
        <strain evidence="4">DSM 13327</strain>
    </source>
</reference>